<dbReference type="OrthoDB" id="4561183at2"/>
<name>Q5YSI6_NOCFA</name>
<dbReference type="EMBL" id="AP006618">
    <property type="protein sequence ID" value="BAD58855.1"/>
    <property type="molecule type" value="Genomic_DNA"/>
</dbReference>
<dbReference type="GeneID" id="61134668"/>
<evidence type="ECO:0000313" key="2">
    <source>
        <dbReference type="Proteomes" id="UP000006820"/>
    </source>
</evidence>
<keyword evidence="2" id="KW-1185">Reference proteome</keyword>
<dbReference type="RefSeq" id="WP_011210540.1">
    <property type="nucleotide sequence ID" value="NC_006361.1"/>
</dbReference>
<evidence type="ECO:0000313" key="1">
    <source>
        <dbReference type="EMBL" id="BAD58855.1"/>
    </source>
</evidence>
<proteinExistence type="predicted"/>
<gene>
    <name evidence="1" type="ordered locus">NFA_40070</name>
</gene>
<dbReference type="STRING" id="247156.NFA_40070"/>
<accession>Q5YSI6</accession>
<dbReference type="AlphaFoldDB" id="Q5YSI6"/>
<dbReference type="HOGENOM" id="CLU_1823352_0_0_11"/>
<dbReference type="eggNOG" id="ENOG5031GD3">
    <property type="taxonomic scope" value="Bacteria"/>
</dbReference>
<organism evidence="1 2">
    <name type="scientific">Nocardia farcinica (strain IFM 10152)</name>
    <dbReference type="NCBI Taxonomy" id="247156"/>
    <lineage>
        <taxon>Bacteria</taxon>
        <taxon>Bacillati</taxon>
        <taxon>Actinomycetota</taxon>
        <taxon>Actinomycetes</taxon>
        <taxon>Mycobacteriales</taxon>
        <taxon>Nocardiaceae</taxon>
        <taxon>Nocardia</taxon>
    </lineage>
</organism>
<reference evidence="1 2" key="1">
    <citation type="journal article" date="2004" name="Proc. Natl. Acad. Sci. U.S.A.">
        <title>The complete genomic sequence of Nocardia farcinica IFM 10152.</title>
        <authorList>
            <person name="Ishikawa J."/>
            <person name="Yamashita A."/>
            <person name="Mikami Y."/>
            <person name="Hoshino Y."/>
            <person name="Kurita H."/>
            <person name="Hotta K."/>
            <person name="Shiba T."/>
            <person name="Hattori M."/>
        </authorList>
    </citation>
    <scope>NUCLEOTIDE SEQUENCE [LARGE SCALE GENOMIC DNA]</scope>
    <source>
        <strain evidence="1 2">IFM 10152</strain>
    </source>
</reference>
<protein>
    <submittedName>
        <fullName evidence="1">Uncharacterized protein</fullName>
    </submittedName>
</protein>
<dbReference type="KEGG" id="nfa:NFA_40070"/>
<sequence length="141" mass="15625">MTEKAEQPAGLEWLAVGATVAFIYGGHHDERVREGVVDRIGKRDAVVTIEGREEKFNITHADRCGDTLWLHRRGRSSWDRGVHLAPADHPEVLAIKAARVRDDAAYEVSLAAEVFQRRRDAATAQILRDAVDAFLKLAGEG</sequence>
<dbReference type="Proteomes" id="UP000006820">
    <property type="component" value="Chromosome"/>
</dbReference>